<keyword evidence="1" id="KW-0812">Transmembrane</keyword>
<sequence length="312" mass="34425">MNKSSTLDQIPEKMTLRRQLIRLVLLAGFTYLGFCLMLAFLQRKLIYVPRAAPVLLAESGYPEERIREIVLSVDDGLNLYGWYCLPDTGKAPASPRLALIFPGNGGNRLNRVRILELVNDLGCAALIVDYRGYGGSHGAPSEEAIATDCRKVWGFATGELGFSNDQIIVFGQSLGGGVATRLVWELCQENQAPAGLVLQATFTSLVDAAQHRFPWLPVNLLLVDRYPSINRIPDITCPLLMLHGRQDEIVPLQLGERLFAVAPEVSANGIQKRFVELPDAGHNDIYHVALDDVIKAKREFLDSIQDASRGTD</sequence>
<dbReference type="SUPFAM" id="SSF53474">
    <property type="entry name" value="alpha/beta-Hydrolases"/>
    <property type="match status" value="1"/>
</dbReference>
<evidence type="ECO:0000313" key="3">
    <source>
        <dbReference type="EMBL" id="QDT31301.1"/>
    </source>
</evidence>
<keyword evidence="4" id="KW-1185">Reference proteome</keyword>
<feature type="transmembrane region" description="Helical" evidence="1">
    <location>
        <begin position="20"/>
        <end position="41"/>
    </location>
</feature>
<name>A0A517QI38_9PLAN</name>
<keyword evidence="1" id="KW-1133">Transmembrane helix</keyword>
<dbReference type="RefSeq" id="WP_145195773.1">
    <property type="nucleotide sequence ID" value="NZ_CP036267.1"/>
</dbReference>
<dbReference type="PANTHER" id="PTHR12277">
    <property type="entry name" value="ALPHA/BETA HYDROLASE DOMAIN-CONTAINING PROTEIN"/>
    <property type="match status" value="1"/>
</dbReference>
<dbReference type="EMBL" id="CP036267">
    <property type="protein sequence ID" value="QDT31301.1"/>
    <property type="molecule type" value="Genomic_DNA"/>
</dbReference>
<keyword evidence="1" id="KW-0472">Membrane</keyword>
<proteinExistence type="predicted"/>
<evidence type="ECO:0000256" key="1">
    <source>
        <dbReference type="SAM" id="Phobius"/>
    </source>
</evidence>
<dbReference type="KEGG" id="tpol:Mal48_05340"/>
<protein>
    <submittedName>
        <fullName evidence="3">Alpha/beta hydrolase family protein</fullName>
    </submittedName>
</protein>
<accession>A0A517QI38</accession>
<dbReference type="InterPro" id="IPR029058">
    <property type="entry name" value="AB_hydrolase_fold"/>
</dbReference>
<evidence type="ECO:0000313" key="4">
    <source>
        <dbReference type="Proteomes" id="UP000315724"/>
    </source>
</evidence>
<dbReference type="GO" id="GO:0016787">
    <property type="term" value="F:hydrolase activity"/>
    <property type="evidence" value="ECO:0007669"/>
    <property type="project" value="UniProtKB-KW"/>
</dbReference>
<dbReference type="Pfam" id="PF00561">
    <property type="entry name" value="Abhydrolase_1"/>
    <property type="match status" value="1"/>
</dbReference>
<feature type="domain" description="AB hydrolase-1" evidence="2">
    <location>
        <begin position="99"/>
        <end position="217"/>
    </location>
</feature>
<dbReference type="AlphaFoldDB" id="A0A517QI38"/>
<dbReference type="OrthoDB" id="9777090at2"/>
<organism evidence="3 4">
    <name type="scientific">Thalassoglobus polymorphus</name>
    <dbReference type="NCBI Taxonomy" id="2527994"/>
    <lineage>
        <taxon>Bacteria</taxon>
        <taxon>Pseudomonadati</taxon>
        <taxon>Planctomycetota</taxon>
        <taxon>Planctomycetia</taxon>
        <taxon>Planctomycetales</taxon>
        <taxon>Planctomycetaceae</taxon>
        <taxon>Thalassoglobus</taxon>
    </lineage>
</organism>
<evidence type="ECO:0000259" key="2">
    <source>
        <dbReference type="Pfam" id="PF00561"/>
    </source>
</evidence>
<keyword evidence="3" id="KW-0378">Hydrolase</keyword>
<dbReference type="Gene3D" id="3.40.50.1820">
    <property type="entry name" value="alpha/beta hydrolase"/>
    <property type="match status" value="1"/>
</dbReference>
<gene>
    <name evidence="3" type="ORF">Mal48_05340</name>
</gene>
<dbReference type="Proteomes" id="UP000315724">
    <property type="component" value="Chromosome"/>
</dbReference>
<reference evidence="3 4" key="1">
    <citation type="submission" date="2019-02" db="EMBL/GenBank/DDBJ databases">
        <title>Deep-cultivation of Planctomycetes and their phenomic and genomic characterization uncovers novel biology.</title>
        <authorList>
            <person name="Wiegand S."/>
            <person name="Jogler M."/>
            <person name="Boedeker C."/>
            <person name="Pinto D."/>
            <person name="Vollmers J."/>
            <person name="Rivas-Marin E."/>
            <person name="Kohn T."/>
            <person name="Peeters S.H."/>
            <person name="Heuer A."/>
            <person name="Rast P."/>
            <person name="Oberbeckmann S."/>
            <person name="Bunk B."/>
            <person name="Jeske O."/>
            <person name="Meyerdierks A."/>
            <person name="Storesund J.E."/>
            <person name="Kallscheuer N."/>
            <person name="Luecker S."/>
            <person name="Lage O.M."/>
            <person name="Pohl T."/>
            <person name="Merkel B.J."/>
            <person name="Hornburger P."/>
            <person name="Mueller R.-W."/>
            <person name="Bruemmer F."/>
            <person name="Labrenz M."/>
            <person name="Spormann A.M."/>
            <person name="Op den Camp H."/>
            <person name="Overmann J."/>
            <person name="Amann R."/>
            <person name="Jetten M.S.M."/>
            <person name="Mascher T."/>
            <person name="Medema M.H."/>
            <person name="Devos D.P."/>
            <person name="Kaster A.-K."/>
            <person name="Ovreas L."/>
            <person name="Rohde M."/>
            <person name="Galperin M.Y."/>
            <person name="Jogler C."/>
        </authorList>
    </citation>
    <scope>NUCLEOTIDE SEQUENCE [LARGE SCALE GENOMIC DNA]</scope>
    <source>
        <strain evidence="3 4">Mal48</strain>
    </source>
</reference>
<dbReference type="InterPro" id="IPR000073">
    <property type="entry name" value="AB_hydrolase_1"/>
</dbReference>